<dbReference type="SUPFAM" id="SSF52540">
    <property type="entry name" value="P-loop containing nucleoside triphosphate hydrolases"/>
    <property type="match status" value="1"/>
</dbReference>
<feature type="domain" description="Sulfotransferase" evidence="2">
    <location>
        <begin position="98"/>
        <end position="265"/>
    </location>
</feature>
<name>A0ABM0GXY3_SACKO</name>
<dbReference type="InterPro" id="IPR000863">
    <property type="entry name" value="Sulfotransferase_dom"/>
</dbReference>
<dbReference type="Pfam" id="PF00685">
    <property type="entry name" value="Sulfotransfer_1"/>
    <property type="match status" value="1"/>
</dbReference>
<proteinExistence type="inferred from homology"/>
<evidence type="ECO:0000259" key="2">
    <source>
        <dbReference type="Pfam" id="PF00685"/>
    </source>
</evidence>
<dbReference type="PANTHER" id="PTHR45964">
    <property type="entry name" value="WSCD FAMILY MEMBER CG9164"/>
    <property type="match status" value="1"/>
</dbReference>
<organism evidence="3 4">
    <name type="scientific">Saccoglossus kowalevskii</name>
    <name type="common">Acorn worm</name>
    <dbReference type="NCBI Taxonomy" id="10224"/>
    <lineage>
        <taxon>Eukaryota</taxon>
        <taxon>Metazoa</taxon>
        <taxon>Hemichordata</taxon>
        <taxon>Enteropneusta</taxon>
        <taxon>Harrimaniidae</taxon>
        <taxon>Saccoglossus</taxon>
    </lineage>
</organism>
<dbReference type="Proteomes" id="UP000694865">
    <property type="component" value="Unplaced"/>
</dbReference>
<reference evidence="4" key="1">
    <citation type="submission" date="2025-08" db="UniProtKB">
        <authorList>
            <consortium name="RefSeq"/>
        </authorList>
    </citation>
    <scope>IDENTIFICATION</scope>
    <source>
        <tissue evidence="4">Testes</tissue>
    </source>
</reference>
<evidence type="ECO:0000256" key="1">
    <source>
        <dbReference type="ARBA" id="ARBA00010236"/>
    </source>
</evidence>
<dbReference type="InterPro" id="IPR051589">
    <property type="entry name" value="Sialate-O-sulfotransferase"/>
</dbReference>
<accession>A0ABM0GXY3</accession>
<comment type="similarity">
    <text evidence="1">Belongs to the WSCD family.</text>
</comment>
<evidence type="ECO:0000313" key="3">
    <source>
        <dbReference type="Proteomes" id="UP000694865"/>
    </source>
</evidence>
<dbReference type="RefSeq" id="XP_002739810.1">
    <property type="nucleotide sequence ID" value="XM_002739764.2"/>
</dbReference>
<dbReference type="InterPro" id="IPR027417">
    <property type="entry name" value="P-loop_NTPase"/>
</dbReference>
<evidence type="ECO:0000313" key="4">
    <source>
        <dbReference type="RefSeq" id="XP_002739810.1"/>
    </source>
</evidence>
<dbReference type="PANTHER" id="PTHR45964:SF5">
    <property type="entry name" value="WSCD FAMILY MEMBER CG9164"/>
    <property type="match status" value="1"/>
</dbReference>
<protein>
    <submittedName>
        <fullName evidence="4">WSC domain-containing protein 1-like</fullName>
    </submittedName>
</protein>
<dbReference type="GeneID" id="100373589"/>
<dbReference type="Gene3D" id="3.40.50.300">
    <property type="entry name" value="P-loop containing nucleotide triphosphate hydrolases"/>
    <property type="match status" value="1"/>
</dbReference>
<gene>
    <name evidence="4" type="primary">LOC100373589</name>
</gene>
<sequence>MVSLKRPKKSLVVAGIVIILNLLVINKVSQNDWDIQRADSHYGNQSSTSQDHLNQRSHISDLLPVNVTFSLMSTTDSSSIDLRCPVEFAPPRSRPLVALASAPGSGSTWTRHLIEQATGIYTGSALGCHVALKQAGFLGDCVDYFSGTTIVGKVHKTGKKNLFDSIILLIRNPYHSLQSEFNRHQAGKTGFAHPSDFHTPEWRDFVRVASNGWENKVTVYLKTTKPLLVVHYEALKEDPVKELKKVLSFLDLPFDEYRQECVRNNLEGSFHRPENNTLNFDPYTDAMRTNIERRIIRVNKILYDKGLRLVDTATSW</sequence>
<keyword evidence="3" id="KW-1185">Reference proteome</keyword>